<evidence type="ECO:0000259" key="1">
    <source>
        <dbReference type="Pfam" id="PF10105"/>
    </source>
</evidence>
<dbReference type="KEGG" id="dau:Daud_1454"/>
<reference evidence="3" key="1">
    <citation type="submission" date="2007-10" db="EMBL/GenBank/DDBJ databases">
        <title>Complete sequence of chromosome of Desulforudis audaxviator MP104C.</title>
        <authorList>
            <person name="Copeland A."/>
            <person name="Lucas S."/>
            <person name="Lapidus A."/>
            <person name="Barry K."/>
            <person name="Glavina del Rio T."/>
            <person name="Dalin E."/>
            <person name="Tice H."/>
            <person name="Bruce D."/>
            <person name="Pitluck S."/>
            <person name="Lowry S.R."/>
            <person name="Larimer F."/>
            <person name="Land M.L."/>
            <person name="Hauser L."/>
            <person name="Kyrpides N."/>
            <person name="Ivanova N.N."/>
            <person name="Richardson P."/>
        </authorList>
    </citation>
    <scope>NUCLEOTIDE SEQUENCE [LARGE SCALE GENOMIC DNA]</scope>
    <source>
        <strain evidence="3">MP104C</strain>
    </source>
</reference>
<evidence type="ECO:0000313" key="3">
    <source>
        <dbReference type="Proteomes" id="UP000008544"/>
    </source>
</evidence>
<protein>
    <recommendedName>
        <fullName evidence="1">DUF2344 domain-containing protein</fullName>
    </recommendedName>
</protein>
<proteinExistence type="predicted"/>
<dbReference type="eggNOG" id="COG5011">
    <property type="taxonomic scope" value="Bacteria"/>
</dbReference>
<name>B1I4Q3_DESAP</name>
<dbReference type="HOGENOM" id="CLU_083579_0_1_9"/>
<keyword evidence="3" id="KW-1185">Reference proteome</keyword>
<dbReference type="NCBIfam" id="TIGR03936">
    <property type="entry name" value="sam_1_link_chp"/>
    <property type="match status" value="1"/>
</dbReference>
<dbReference type="EMBL" id="CP000860">
    <property type="protein sequence ID" value="ACA59960.1"/>
    <property type="molecule type" value="Genomic_DNA"/>
</dbReference>
<sequence>MPRVRLVYRQEGQARFVSHLDVMRAFERAARRAGLPLAYSQGFNPRPKLVFAAPLPVGTSGCREYVDMELEGDLSPDEVLDRLRRNLPGGLVPVAARSAAGPPLMSLVGRACYLAAGKLPRGLSPEHVEEGLARFLARGEIVTERKTAKGTRRKNIRPGIHRLRARSDGDRLELTMELEAGSARNVRPDEVLQALGVDLGLDAENFAVLRTAVLSREGFLLWDL</sequence>
<dbReference type="STRING" id="477974.Daud_1454"/>
<dbReference type="Pfam" id="PF10105">
    <property type="entry name" value="DUF2344"/>
    <property type="match status" value="1"/>
</dbReference>
<reference evidence="2 3" key="2">
    <citation type="journal article" date="2008" name="Science">
        <title>Environmental genomics reveals a single-species ecosystem deep within Earth.</title>
        <authorList>
            <person name="Chivian D."/>
            <person name="Brodie E.L."/>
            <person name="Alm E.J."/>
            <person name="Culley D.E."/>
            <person name="Dehal P.S."/>
            <person name="Desantis T.Z."/>
            <person name="Gihring T.M."/>
            <person name="Lapidus A."/>
            <person name="Lin L.H."/>
            <person name="Lowry S.R."/>
            <person name="Moser D.P."/>
            <person name="Richardson P.M."/>
            <person name="Southam G."/>
            <person name="Wanger G."/>
            <person name="Pratt L.M."/>
            <person name="Andersen G.L."/>
            <person name="Hazen T.C."/>
            <person name="Brockman F.J."/>
            <person name="Arkin A.P."/>
            <person name="Onstott T.C."/>
        </authorList>
    </citation>
    <scope>NUCLEOTIDE SEQUENCE [LARGE SCALE GENOMIC DNA]</scope>
    <source>
        <strain evidence="2 3">MP104C</strain>
    </source>
</reference>
<accession>B1I4Q3</accession>
<dbReference type="RefSeq" id="WP_012302545.1">
    <property type="nucleotide sequence ID" value="NC_010424.1"/>
</dbReference>
<dbReference type="AlphaFoldDB" id="B1I4Q3"/>
<gene>
    <name evidence="2" type="ordered locus">Daud_1454</name>
</gene>
<organism evidence="2 3">
    <name type="scientific">Desulforudis audaxviator (strain MP104C)</name>
    <dbReference type="NCBI Taxonomy" id="477974"/>
    <lineage>
        <taxon>Bacteria</taxon>
        <taxon>Bacillati</taxon>
        <taxon>Bacillota</taxon>
        <taxon>Clostridia</taxon>
        <taxon>Thermoanaerobacterales</taxon>
        <taxon>Candidatus Desulforudaceae</taxon>
        <taxon>Candidatus Desulforudis</taxon>
    </lineage>
</organism>
<feature type="domain" description="DUF2344" evidence="1">
    <location>
        <begin position="3"/>
        <end position="188"/>
    </location>
</feature>
<dbReference type="InterPro" id="IPR018768">
    <property type="entry name" value="DUF2344"/>
</dbReference>
<dbReference type="OrthoDB" id="9780488at2"/>
<dbReference type="Proteomes" id="UP000008544">
    <property type="component" value="Chromosome"/>
</dbReference>
<evidence type="ECO:0000313" key="2">
    <source>
        <dbReference type="EMBL" id="ACA59960.1"/>
    </source>
</evidence>